<keyword evidence="2" id="KW-1185">Reference proteome</keyword>
<evidence type="ECO:0000313" key="1">
    <source>
        <dbReference type="EMBL" id="CEG38087.1"/>
    </source>
</evidence>
<dbReference type="EMBL" id="CCYD01000321">
    <property type="protein sequence ID" value="CEG38087.1"/>
    <property type="molecule type" value="Genomic_DNA"/>
</dbReference>
<sequence>MLKVCYQVRKTPSPSPSPKTIRSHANFFEGKTLFTLYFILARAARCAPDSQSIEYCDWDPCPSGRDVALKLCTHLNQTATASSTVALGELPGFAGGR</sequence>
<name>A0A0P1ACJ8_PLAHL</name>
<reference evidence="2" key="1">
    <citation type="submission" date="2014-09" db="EMBL/GenBank/DDBJ databases">
        <authorList>
            <person name="Sharma Rahul"/>
            <person name="Thines Marco"/>
        </authorList>
    </citation>
    <scope>NUCLEOTIDE SEQUENCE [LARGE SCALE GENOMIC DNA]</scope>
</reference>
<dbReference type="AlphaFoldDB" id="A0A0P1ACJ8"/>
<proteinExistence type="predicted"/>
<evidence type="ECO:0000313" key="2">
    <source>
        <dbReference type="Proteomes" id="UP000054928"/>
    </source>
</evidence>
<dbReference type="Proteomes" id="UP000054928">
    <property type="component" value="Unassembled WGS sequence"/>
</dbReference>
<dbReference type="RefSeq" id="XP_024574456.1">
    <property type="nucleotide sequence ID" value="XM_024723485.1"/>
</dbReference>
<organism evidence="1 2">
    <name type="scientific">Plasmopara halstedii</name>
    <name type="common">Downy mildew of sunflower</name>
    <dbReference type="NCBI Taxonomy" id="4781"/>
    <lineage>
        <taxon>Eukaryota</taxon>
        <taxon>Sar</taxon>
        <taxon>Stramenopiles</taxon>
        <taxon>Oomycota</taxon>
        <taxon>Peronosporomycetes</taxon>
        <taxon>Peronosporales</taxon>
        <taxon>Peronosporaceae</taxon>
        <taxon>Plasmopara</taxon>
    </lineage>
</organism>
<protein>
    <submittedName>
        <fullName evidence="1">Uncharacterized protein</fullName>
    </submittedName>
</protein>
<dbReference type="GeneID" id="36403237"/>
<accession>A0A0P1ACJ8</accession>